<gene>
    <name evidence="3" type="ORF">LX32DRAFT_498491</name>
</gene>
<reference evidence="3" key="1">
    <citation type="submission" date="2021-06" db="EMBL/GenBank/DDBJ databases">
        <title>Comparative genomics, transcriptomics and evolutionary studies reveal genomic signatures of adaptation to plant cell wall in hemibiotrophic fungi.</title>
        <authorList>
            <consortium name="DOE Joint Genome Institute"/>
            <person name="Baroncelli R."/>
            <person name="Diaz J.F."/>
            <person name="Benocci T."/>
            <person name="Peng M."/>
            <person name="Battaglia E."/>
            <person name="Haridas S."/>
            <person name="Andreopoulos W."/>
            <person name="Labutti K."/>
            <person name="Pangilinan J."/>
            <person name="Floch G.L."/>
            <person name="Makela M.R."/>
            <person name="Henrissat B."/>
            <person name="Grigoriev I.V."/>
            <person name="Crouch J.A."/>
            <person name="De Vries R.P."/>
            <person name="Sukno S.A."/>
            <person name="Thon M.R."/>
        </authorList>
    </citation>
    <scope>NUCLEOTIDE SEQUENCE</scope>
    <source>
        <strain evidence="3">MAFF235873</strain>
    </source>
</reference>
<proteinExistence type="predicted"/>
<evidence type="ECO:0000313" key="3">
    <source>
        <dbReference type="EMBL" id="KAK2021327.1"/>
    </source>
</evidence>
<comment type="caution">
    <text evidence="3">The sequence shown here is derived from an EMBL/GenBank/DDBJ whole genome shotgun (WGS) entry which is preliminary data.</text>
</comment>
<evidence type="ECO:0000259" key="1">
    <source>
        <dbReference type="Pfam" id="PF06985"/>
    </source>
</evidence>
<feature type="domain" description="Heterokaryon incompatibility" evidence="1">
    <location>
        <begin position="22"/>
        <end position="143"/>
    </location>
</feature>
<evidence type="ECO:0000259" key="2">
    <source>
        <dbReference type="Pfam" id="PF26640"/>
    </source>
</evidence>
<feature type="domain" description="DUF8212" evidence="2">
    <location>
        <begin position="238"/>
        <end position="294"/>
    </location>
</feature>
<dbReference type="Pfam" id="PF06985">
    <property type="entry name" value="HET"/>
    <property type="match status" value="1"/>
</dbReference>
<dbReference type="Pfam" id="PF26640">
    <property type="entry name" value="DUF8212"/>
    <property type="match status" value="1"/>
</dbReference>
<dbReference type="InterPro" id="IPR058525">
    <property type="entry name" value="DUF8212"/>
</dbReference>
<accession>A0AAD9LUV0</accession>
<dbReference type="Proteomes" id="UP001232148">
    <property type="component" value="Unassembled WGS sequence"/>
</dbReference>
<dbReference type="AlphaFoldDB" id="A0AAD9LUV0"/>
<keyword evidence="4" id="KW-1185">Reference proteome</keyword>
<dbReference type="PANTHER" id="PTHR10622">
    <property type="entry name" value="HET DOMAIN-CONTAINING PROTEIN"/>
    <property type="match status" value="1"/>
</dbReference>
<sequence length="417" mass="45474">MRLLNTATLQLSEFYDGQVPRYAILSHTWADDEVLFHDVGGPPSAKAGWAKVRGACRLALARDHAWIWIDTCCIDKSSSSELSEAINSMFRWYRDADVCFAYLADVPSSRAAADEEEPDSMTPERAAALAASRWFTRGWTLQELLAPAALDFYSSDWRRIGSRPALARAAVGPVAGIDPAYLDRDGGGGGALRLAQASVAERMSWASRRRTTRVEDLAYCLLGIFGVNMPLIYGEGAKAFRRLQEAVIRDTDDQSVFAWGDVVDDAAAAVDAVLPDRRPRPLLAESPAGFRNSGDVVPVWMPGPGAAAAARVRIEHSGVTVVTPLLRETPSKWVVRGRPAVFLAPLLCCRRGDPFNTLALCLRSVSSSSSSSSSPSSSSSTSSYYRVSDALLTYTRTAWTGEKLRPAFIYFDPARVR</sequence>
<protein>
    <submittedName>
        <fullName evidence="3">HET-domain-containing protein</fullName>
    </submittedName>
</protein>
<organism evidence="3 4">
    <name type="scientific">Colletotrichum zoysiae</name>
    <dbReference type="NCBI Taxonomy" id="1216348"/>
    <lineage>
        <taxon>Eukaryota</taxon>
        <taxon>Fungi</taxon>
        <taxon>Dikarya</taxon>
        <taxon>Ascomycota</taxon>
        <taxon>Pezizomycotina</taxon>
        <taxon>Sordariomycetes</taxon>
        <taxon>Hypocreomycetidae</taxon>
        <taxon>Glomerellales</taxon>
        <taxon>Glomerellaceae</taxon>
        <taxon>Colletotrichum</taxon>
        <taxon>Colletotrichum graminicola species complex</taxon>
    </lineage>
</organism>
<evidence type="ECO:0000313" key="4">
    <source>
        <dbReference type="Proteomes" id="UP001232148"/>
    </source>
</evidence>
<dbReference type="EMBL" id="MU843115">
    <property type="protein sequence ID" value="KAK2021327.1"/>
    <property type="molecule type" value="Genomic_DNA"/>
</dbReference>
<dbReference type="InterPro" id="IPR010730">
    <property type="entry name" value="HET"/>
</dbReference>
<feature type="non-terminal residue" evidence="3">
    <location>
        <position position="417"/>
    </location>
</feature>
<name>A0AAD9LUV0_9PEZI</name>
<dbReference type="PANTHER" id="PTHR10622:SF10">
    <property type="entry name" value="HET DOMAIN-CONTAINING PROTEIN"/>
    <property type="match status" value="1"/>
</dbReference>